<gene>
    <name evidence="2" type="ORF">PIB30_028951</name>
</gene>
<name>A0ABU6TAU5_9FABA</name>
<feature type="region of interest" description="Disordered" evidence="1">
    <location>
        <begin position="1"/>
        <end position="44"/>
    </location>
</feature>
<reference evidence="2 3" key="1">
    <citation type="journal article" date="2023" name="Plants (Basel)">
        <title>Bridging the Gap: Combining Genomics and Transcriptomics Approaches to Understand Stylosanthes scabra, an Orphan Legume from the Brazilian Caatinga.</title>
        <authorList>
            <person name="Ferreira-Neto J.R.C."/>
            <person name="da Silva M.D."/>
            <person name="Binneck E."/>
            <person name="de Melo N.F."/>
            <person name="da Silva R.H."/>
            <person name="de Melo A.L.T.M."/>
            <person name="Pandolfi V."/>
            <person name="Bustamante F.O."/>
            <person name="Brasileiro-Vidal A.C."/>
            <person name="Benko-Iseppon A.M."/>
        </authorList>
    </citation>
    <scope>NUCLEOTIDE SEQUENCE [LARGE SCALE GENOMIC DNA]</scope>
    <source>
        <tissue evidence="2">Leaves</tissue>
    </source>
</reference>
<feature type="region of interest" description="Disordered" evidence="1">
    <location>
        <begin position="77"/>
        <end position="97"/>
    </location>
</feature>
<accession>A0ABU6TAU5</accession>
<comment type="caution">
    <text evidence="2">The sequence shown here is derived from an EMBL/GenBank/DDBJ whole genome shotgun (WGS) entry which is preliminary data.</text>
</comment>
<proteinExistence type="predicted"/>
<evidence type="ECO:0000256" key="1">
    <source>
        <dbReference type="SAM" id="MobiDB-lite"/>
    </source>
</evidence>
<keyword evidence="3" id="KW-1185">Reference proteome</keyword>
<evidence type="ECO:0000313" key="3">
    <source>
        <dbReference type="Proteomes" id="UP001341840"/>
    </source>
</evidence>
<dbReference type="Proteomes" id="UP001341840">
    <property type="component" value="Unassembled WGS sequence"/>
</dbReference>
<dbReference type="EMBL" id="JASCZI010090737">
    <property type="protein sequence ID" value="MED6145845.1"/>
    <property type="molecule type" value="Genomic_DNA"/>
</dbReference>
<evidence type="ECO:0000313" key="2">
    <source>
        <dbReference type="EMBL" id="MED6145845.1"/>
    </source>
</evidence>
<feature type="compositionally biased region" description="Basic and acidic residues" evidence="1">
    <location>
        <begin position="88"/>
        <end position="97"/>
    </location>
</feature>
<sequence>MSLAIELGQTPTQDLINDNKRRLKEERRSQISTEGQEPPPIDEDELWSQMVGGRKKGRIYGRGVVSAYSYLRLIGDVDDDNTTTGPSDLREHVTLLD</sequence>
<organism evidence="2 3">
    <name type="scientific">Stylosanthes scabra</name>
    <dbReference type="NCBI Taxonomy" id="79078"/>
    <lineage>
        <taxon>Eukaryota</taxon>
        <taxon>Viridiplantae</taxon>
        <taxon>Streptophyta</taxon>
        <taxon>Embryophyta</taxon>
        <taxon>Tracheophyta</taxon>
        <taxon>Spermatophyta</taxon>
        <taxon>Magnoliopsida</taxon>
        <taxon>eudicotyledons</taxon>
        <taxon>Gunneridae</taxon>
        <taxon>Pentapetalae</taxon>
        <taxon>rosids</taxon>
        <taxon>fabids</taxon>
        <taxon>Fabales</taxon>
        <taxon>Fabaceae</taxon>
        <taxon>Papilionoideae</taxon>
        <taxon>50 kb inversion clade</taxon>
        <taxon>dalbergioids sensu lato</taxon>
        <taxon>Dalbergieae</taxon>
        <taxon>Pterocarpus clade</taxon>
        <taxon>Stylosanthes</taxon>
    </lineage>
</organism>
<feature type="compositionally biased region" description="Basic and acidic residues" evidence="1">
    <location>
        <begin position="17"/>
        <end position="29"/>
    </location>
</feature>
<protein>
    <submittedName>
        <fullName evidence="2">Uncharacterized protein</fullName>
    </submittedName>
</protein>